<dbReference type="KEGG" id="pfla:Pflav_014130"/>
<accession>A0A6F8XMG6</accession>
<sequence length="132" mass="14452">MYPLSGHDANAPVAEAAALPSLSRDPSYVDHVALYRASKFDFRQAGRVEDKEHIDVVTTPPSHPDAQREWAEWRQARGERLRKQNVALADRSRVVNAARTSSVQYPTRYVARSAPAAPAKAPARAAAPAPAR</sequence>
<organism evidence="2 3">
    <name type="scientific">Phytohabitans flavus</name>
    <dbReference type="NCBI Taxonomy" id="1076124"/>
    <lineage>
        <taxon>Bacteria</taxon>
        <taxon>Bacillati</taxon>
        <taxon>Actinomycetota</taxon>
        <taxon>Actinomycetes</taxon>
        <taxon>Micromonosporales</taxon>
        <taxon>Micromonosporaceae</taxon>
    </lineage>
</organism>
<evidence type="ECO:0000313" key="2">
    <source>
        <dbReference type="EMBL" id="BCB75003.1"/>
    </source>
</evidence>
<dbReference type="AlphaFoldDB" id="A0A6F8XMG6"/>
<gene>
    <name evidence="2" type="ORF">Pflav_014130</name>
</gene>
<dbReference type="Proteomes" id="UP000502508">
    <property type="component" value="Chromosome"/>
</dbReference>
<dbReference type="EMBL" id="AP022870">
    <property type="protein sequence ID" value="BCB75003.1"/>
    <property type="molecule type" value="Genomic_DNA"/>
</dbReference>
<feature type="region of interest" description="Disordered" evidence="1">
    <location>
        <begin position="111"/>
        <end position="132"/>
    </location>
</feature>
<reference evidence="2 3" key="1">
    <citation type="submission" date="2020-03" db="EMBL/GenBank/DDBJ databases">
        <title>Whole genome shotgun sequence of Phytohabitans flavus NBRC 107702.</title>
        <authorList>
            <person name="Komaki H."/>
            <person name="Tamura T."/>
        </authorList>
    </citation>
    <scope>NUCLEOTIDE SEQUENCE [LARGE SCALE GENOMIC DNA]</scope>
    <source>
        <strain evidence="2 3">NBRC 107702</strain>
    </source>
</reference>
<protein>
    <submittedName>
        <fullName evidence="2">Uncharacterized protein</fullName>
    </submittedName>
</protein>
<proteinExistence type="predicted"/>
<evidence type="ECO:0000313" key="3">
    <source>
        <dbReference type="Proteomes" id="UP000502508"/>
    </source>
</evidence>
<reference evidence="2 3" key="2">
    <citation type="submission" date="2020-03" db="EMBL/GenBank/DDBJ databases">
        <authorList>
            <person name="Ichikawa N."/>
            <person name="Kimura A."/>
            <person name="Kitahashi Y."/>
            <person name="Uohara A."/>
        </authorList>
    </citation>
    <scope>NUCLEOTIDE SEQUENCE [LARGE SCALE GENOMIC DNA]</scope>
    <source>
        <strain evidence="2 3">NBRC 107702</strain>
    </source>
</reference>
<keyword evidence="3" id="KW-1185">Reference proteome</keyword>
<name>A0A6F8XMG6_9ACTN</name>
<evidence type="ECO:0000256" key="1">
    <source>
        <dbReference type="SAM" id="MobiDB-lite"/>
    </source>
</evidence>